<dbReference type="Pfam" id="PF01535">
    <property type="entry name" value="PPR"/>
    <property type="match status" value="1"/>
</dbReference>
<protein>
    <recommendedName>
        <fullName evidence="6">Pentatricopeptide repeat-containing protein</fullName>
    </recommendedName>
</protein>
<proteinExistence type="inferred from homology"/>
<dbReference type="AlphaFoldDB" id="A0AAV7EQR0"/>
<evidence type="ECO:0000313" key="4">
    <source>
        <dbReference type="EMBL" id="KAG9450759.1"/>
    </source>
</evidence>
<dbReference type="InterPro" id="IPR002885">
    <property type="entry name" value="PPR_rpt"/>
</dbReference>
<keyword evidence="5" id="KW-1185">Reference proteome</keyword>
<feature type="repeat" description="PPR" evidence="3">
    <location>
        <begin position="518"/>
        <end position="552"/>
    </location>
</feature>
<dbReference type="Pfam" id="PF13812">
    <property type="entry name" value="PPR_3"/>
    <property type="match status" value="1"/>
</dbReference>
<dbReference type="PANTHER" id="PTHR45717">
    <property type="entry name" value="OS12G0527900 PROTEIN"/>
    <property type="match status" value="1"/>
</dbReference>
<sequence>MAIRSLFFGLKRPCHNNLGFPTLVYAKDQTPLRWFSSGALKVDSAEEASSVTSSADDLKSRIFRLRFSKRSATNALQRWVNEGKKMSLEELRQIGKELNRAQRYKHALEISEWMVTHPEFELAVHDYAVRIDLITKVFGSSSAEEFFEGLPPTAKTGETYAALLHSYASAKQIDKAEKLFEKIKDLKLTLSVLMYNELMTLYMSVGELDKIPLLVEELRSKQLSLDLFSYNLWASACAAKFDINGLRKILDEMSDDPNSNILMWIEGEARCKISAADHAMRLDLTLKVHDLHKAEEYFTNIPDISSQKAACFPLLHHYVKERNIEKAESFMSKLHALGLTATTHPFNEMMKLYIATGDFKKVPLIIKEMKHYNIPRNVLSYNLWMSAAHALSGVHYAEIIYREMMNDKNVKVGWSTHCTLANFYVKSGLSGKALDSLKAAEEKLSTKNRLGYFFLITLYTTLGNKSGVLRLWEASKKVPGRITCQHYKCVLSCLVKLDEIKEAERVFMTWESKLKHYDVRVSNVLLSAYMRMGWMEKAEMLHNQTLEKGASPNYKTWEILMEGWVKRKDMPKAVQAMKSGCLLLEECNWRPPHSLLLAILQYFEEMNSIDDAMEYVEVLHKLKLTTLPIYHSLLRLHVRAQKPPSRILEMMDKDGARGWKVS</sequence>
<dbReference type="PANTHER" id="PTHR45717:SF13">
    <property type="entry name" value="OS02G0796400 PROTEIN"/>
    <property type="match status" value="1"/>
</dbReference>
<dbReference type="PROSITE" id="PS51375">
    <property type="entry name" value="PPR"/>
    <property type="match status" value="2"/>
</dbReference>
<reference evidence="4 5" key="1">
    <citation type="submission" date="2021-07" db="EMBL/GenBank/DDBJ databases">
        <title>The Aristolochia fimbriata genome: insights into angiosperm evolution, floral development and chemical biosynthesis.</title>
        <authorList>
            <person name="Jiao Y."/>
        </authorList>
    </citation>
    <scope>NUCLEOTIDE SEQUENCE [LARGE SCALE GENOMIC DNA]</scope>
    <source>
        <strain evidence="4">IBCAS-2021</strain>
        <tissue evidence="4">Leaf</tissue>
    </source>
</reference>
<organism evidence="4 5">
    <name type="scientific">Aristolochia fimbriata</name>
    <name type="common">White veined hardy Dutchman's pipe vine</name>
    <dbReference type="NCBI Taxonomy" id="158543"/>
    <lineage>
        <taxon>Eukaryota</taxon>
        <taxon>Viridiplantae</taxon>
        <taxon>Streptophyta</taxon>
        <taxon>Embryophyta</taxon>
        <taxon>Tracheophyta</taxon>
        <taxon>Spermatophyta</taxon>
        <taxon>Magnoliopsida</taxon>
        <taxon>Magnoliidae</taxon>
        <taxon>Piperales</taxon>
        <taxon>Aristolochiaceae</taxon>
        <taxon>Aristolochia</taxon>
    </lineage>
</organism>
<keyword evidence="2" id="KW-0677">Repeat</keyword>
<accession>A0AAV7EQR0</accession>
<comment type="caution">
    <text evidence="4">The sequence shown here is derived from an EMBL/GenBank/DDBJ whole genome shotgun (WGS) entry which is preliminary data.</text>
</comment>
<feature type="repeat" description="PPR" evidence="3">
    <location>
        <begin position="156"/>
        <end position="190"/>
    </location>
</feature>
<gene>
    <name evidence="4" type="ORF">H6P81_010724</name>
</gene>
<dbReference type="NCBIfam" id="TIGR00756">
    <property type="entry name" value="PPR"/>
    <property type="match status" value="1"/>
</dbReference>
<dbReference type="GO" id="GO:0005739">
    <property type="term" value="C:mitochondrion"/>
    <property type="evidence" value="ECO:0007669"/>
    <property type="project" value="TreeGrafter"/>
</dbReference>
<dbReference type="EMBL" id="JAINDJ010000004">
    <property type="protein sequence ID" value="KAG9450759.1"/>
    <property type="molecule type" value="Genomic_DNA"/>
</dbReference>
<dbReference type="GO" id="GO:0003729">
    <property type="term" value="F:mRNA binding"/>
    <property type="evidence" value="ECO:0007669"/>
    <property type="project" value="UniProtKB-ARBA"/>
</dbReference>
<name>A0AAV7EQR0_ARIFI</name>
<evidence type="ECO:0000256" key="2">
    <source>
        <dbReference type="ARBA" id="ARBA00022737"/>
    </source>
</evidence>
<evidence type="ECO:0008006" key="6">
    <source>
        <dbReference type="Google" id="ProtNLM"/>
    </source>
</evidence>
<evidence type="ECO:0000256" key="3">
    <source>
        <dbReference type="PROSITE-ProRule" id="PRU00708"/>
    </source>
</evidence>
<dbReference type="Proteomes" id="UP000825729">
    <property type="component" value="Unassembled WGS sequence"/>
</dbReference>
<comment type="similarity">
    <text evidence="1">Belongs to the PPR family. P subfamily.</text>
</comment>
<dbReference type="Gene3D" id="1.25.40.10">
    <property type="entry name" value="Tetratricopeptide repeat domain"/>
    <property type="match status" value="3"/>
</dbReference>
<evidence type="ECO:0000256" key="1">
    <source>
        <dbReference type="ARBA" id="ARBA00007626"/>
    </source>
</evidence>
<evidence type="ECO:0000313" key="5">
    <source>
        <dbReference type="Proteomes" id="UP000825729"/>
    </source>
</evidence>
<dbReference type="InterPro" id="IPR011990">
    <property type="entry name" value="TPR-like_helical_dom_sf"/>
</dbReference>